<sequence>MAVETWEEEEGGEKPLLDYIQELKSQLQTIWEDVCTHMEKAQGKQKSYYDQGAKARQLQPNDKVLLLLPSSDNKLLAKWQGPYKVVKPVSPVTYLVELSQNPKRVQIYHINLLKKWEEPTLPLPPVATGFMVTPDKPLDIELCPTTPGTSLERPQINPNLQENQQRQLDCLLAQHTRLCLSKPGKTTLMQRHIKTTEDQTIRLRPYRIPDA</sequence>
<proteinExistence type="predicted"/>
<dbReference type="Pfam" id="PF22938">
    <property type="entry name" value="Integrase_p58_C"/>
    <property type="match status" value="1"/>
</dbReference>
<gene>
    <name evidence="2" type="ORF">NDU88_007762</name>
</gene>
<dbReference type="AlphaFoldDB" id="A0AAV7RR82"/>
<dbReference type="InterPro" id="IPR054465">
    <property type="entry name" value="Integrase_p58-like_C"/>
</dbReference>
<reference evidence="2" key="1">
    <citation type="journal article" date="2022" name="bioRxiv">
        <title>Sequencing and chromosome-scale assembly of the giantPleurodeles waltlgenome.</title>
        <authorList>
            <person name="Brown T."/>
            <person name="Elewa A."/>
            <person name="Iarovenko S."/>
            <person name="Subramanian E."/>
            <person name="Araus A.J."/>
            <person name="Petzold A."/>
            <person name="Susuki M."/>
            <person name="Suzuki K.-i.T."/>
            <person name="Hayashi T."/>
            <person name="Toyoda A."/>
            <person name="Oliveira C."/>
            <person name="Osipova E."/>
            <person name="Leigh N.D."/>
            <person name="Simon A."/>
            <person name="Yun M.H."/>
        </authorList>
    </citation>
    <scope>NUCLEOTIDE SEQUENCE</scope>
    <source>
        <strain evidence="2">20211129_DDA</strain>
        <tissue evidence="2">Liver</tissue>
    </source>
</reference>
<dbReference type="Proteomes" id="UP001066276">
    <property type="component" value="Chromosome 5"/>
</dbReference>
<evidence type="ECO:0000313" key="2">
    <source>
        <dbReference type="EMBL" id="KAJ1155026.1"/>
    </source>
</evidence>
<comment type="caution">
    <text evidence="2">The sequence shown here is derived from an EMBL/GenBank/DDBJ whole genome shotgun (WGS) entry which is preliminary data.</text>
</comment>
<evidence type="ECO:0000313" key="3">
    <source>
        <dbReference type="Proteomes" id="UP001066276"/>
    </source>
</evidence>
<keyword evidence="3" id="KW-1185">Reference proteome</keyword>
<accession>A0AAV7RR82</accession>
<protein>
    <recommendedName>
        <fullName evidence="1">Integrase p58-like C-terminal domain-containing protein</fullName>
    </recommendedName>
</protein>
<name>A0AAV7RR82_PLEWA</name>
<feature type="domain" description="Integrase p58-like C-terminal" evidence="1">
    <location>
        <begin position="81"/>
        <end position="115"/>
    </location>
</feature>
<evidence type="ECO:0000259" key="1">
    <source>
        <dbReference type="Pfam" id="PF22938"/>
    </source>
</evidence>
<organism evidence="2 3">
    <name type="scientific">Pleurodeles waltl</name>
    <name type="common">Iberian ribbed newt</name>
    <dbReference type="NCBI Taxonomy" id="8319"/>
    <lineage>
        <taxon>Eukaryota</taxon>
        <taxon>Metazoa</taxon>
        <taxon>Chordata</taxon>
        <taxon>Craniata</taxon>
        <taxon>Vertebrata</taxon>
        <taxon>Euteleostomi</taxon>
        <taxon>Amphibia</taxon>
        <taxon>Batrachia</taxon>
        <taxon>Caudata</taxon>
        <taxon>Salamandroidea</taxon>
        <taxon>Salamandridae</taxon>
        <taxon>Pleurodelinae</taxon>
        <taxon>Pleurodeles</taxon>
    </lineage>
</organism>
<dbReference type="EMBL" id="JANPWB010000009">
    <property type="protein sequence ID" value="KAJ1155026.1"/>
    <property type="molecule type" value="Genomic_DNA"/>
</dbReference>